<evidence type="ECO:0000256" key="1">
    <source>
        <dbReference type="SAM" id="MobiDB-lite"/>
    </source>
</evidence>
<feature type="transmembrane region" description="Helical" evidence="2">
    <location>
        <begin position="102"/>
        <end position="124"/>
    </location>
</feature>
<dbReference type="GO" id="GO:0005886">
    <property type="term" value="C:plasma membrane"/>
    <property type="evidence" value="ECO:0007669"/>
    <property type="project" value="TreeGrafter"/>
</dbReference>
<dbReference type="Gene3D" id="1.20.1530.20">
    <property type="match status" value="1"/>
</dbReference>
<proteinExistence type="predicted"/>
<feature type="transmembrane region" description="Helical" evidence="2">
    <location>
        <begin position="305"/>
        <end position="325"/>
    </location>
</feature>
<dbReference type="EMBL" id="HBFM01022855">
    <property type="protein sequence ID" value="CAD8780364.1"/>
    <property type="molecule type" value="Transcribed_RNA"/>
</dbReference>
<feature type="transmembrane region" description="Helical" evidence="2">
    <location>
        <begin position="168"/>
        <end position="192"/>
    </location>
</feature>
<dbReference type="PANTHER" id="PTHR18640">
    <property type="entry name" value="SOLUTE CARRIER FAMILY 10 MEMBER 7"/>
    <property type="match status" value="1"/>
</dbReference>
<feature type="transmembrane region" description="Helical" evidence="2">
    <location>
        <begin position="136"/>
        <end position="156"/>
    </location>
</feature>
<feature type="transmembrane region" description="Helical" evidence="2">
    <location>
        <begin position="73"/>
        <end position="90"/>
    </location>
</feature>
<feature type="transmembrane region" description="Helical" evidence="2">
    <location>
        <begin position="337"/>
        <end position="356"/>
    </location>
</feature>
<feature type="compositionally biased region" description="Polar residues" evidence="1">
    <location>
        <begin position="440"/>
        <end position="452"/>
    </location>
</feature>
<feature type="transmembrane region" description="Helical" evidence="2">
    <location>
        <begin position="198"/>
        <end position="222"/>
    </location>
</feature>
<dbReference type="InterPro" id="IPR016833">
    <property type="entry name" value="Put_Na-Bile_cotransptr"/>
</dbReference>
<feature type="compositionally biased region" description="Basic and acidic residues" evidence="1">
    <location>
        <begin position="419"/>
        <end position="436"/>
    </location>
</feature>
<sequence length="528" mass="57436">MIDGAERGGSGDNSSVSSATKECTLQKVVKLAVYLKNLIIKQWFILGIAFSILFAYALPNFGKPGGWIASQYTIKYGAVIIIFFFSGISLKSMSIATEAIRFRLHFVLQTVSLLIIPVLGYGLGSGLLHSALNTDLVNGIIIALCMPTTVASNVVFTSQAGGNEAVALINAVSGNILGIFISPAWLTTFIGISGKASYGTIVMDLVITVVIPFIIGQLVLRFRPKVVAWFKSRVNTGTVSNILILMLVWTTFCRAFSDHISVGVGSTICTYLLILSLYLTNTALCFLIATFRPVASFLRLDKKDVIAFTICASNKTLALGMPIIFDVFKNSPRAGAMSLPLLMYHVTQILFGSIFVRPMSLWIQNPSSFSEWPRRKEGKLLQGNEREKELEISDGAAVISNEMLINSNPSIINHQASDVTDKVGRRNQDEKNEGKDLNGLGSNSATDKTINSEIKNEASYGLEIHENRRLLGESRITLGHMSNSSQGTSSHPPSQIVYSIQDYELAVDGNVDGTECREGDTVALLARK</sequence>
<feature type="transmembrane region" description="Helical" evidence="2">
    <location>
        <begin position="272"/>
        <end position="293"/>
    </location>
</feature>
<dbReference type="AlphaFoldDB" id="A0A7S0YK50"/>
<dbReference type="InterPro" id="IPR038770">
    <property type="entry name" value="Na+/solute_symporter_sf"/>
</dbReference>
<keyword evidence="2" id="KW-0812">Transmembrane</keyword>
<evidence type="ECO:0000256" key="2">
    <source>
        <dbReference type="SAM" id="Phobius"/>
    </source>
</evidence>
<reference evidence="3" key="1">
    <citation type="submission" date="2021-01" db="EMBL/GenBank/DDBJ databases">
        <authorList>
            <person name="Corre E."/>
            <person name="Pelletier E."/>
            <person name="Niang G."/>
            <person name="Scheremetjew M."/>
            <person name="Finn R."/>
            <person name="Kale V."/>
            <person name="Holt S."/>
            <person name="Cochrane G."/>
            <person name="Meng A."/>
            <person name="Brown T."/>
            <person name="Cohen L."/>
        </authorList>
    </citation>
    <scope>NUCLEOTIDE SEQUENCE</scope>
    <source>
        <strain evidence="3">SAG 63-3</strain>
    </source>
</reference>
<accession>A0A7S0YK50</accession>
<name>A0A7S0YK50_9CHLO</name>
<keyword evidence="2" id="KW-1133">Transmembrane helix</keyword>
<dbReference type="Pfam" id="PF13593">
    <property type="entry name" value="SBF_like"/>
    <property type="match status" value="1"/>
</dbReference>
<keyword evidence="2" id="KW-0472">Membrane</keyword>
<evidence type="ECO:0000313" key="3">
    <source>
        <dbReference type="EMBL" id="CAD8780364.1"/>
    </source>
</evidence>
<dbReference type="PANTHER" id="PTHR18640:SF5">
    <property type="entry name" value="SODIUM_BILE ACID COTRANSPORTER 7"/>
    <property type="match status" value="1"/>
</dbReference>
<feature type="transmembrane region" description="Helical" evidence="2">
    <location>
        <begin position="43"/>
        <end position="61"/>
    </location>
</feature>
<gene>
    <name evidence="3" type="ORF">PPAR00522_LOCUS14833</name>
</gene>
<organism evidence="3">
    <name type="scientific">Polytomella parva</name>
    <dbReference type="NCBI Taxonomy" id="51329"/>
    <lineage>
        <taxon>Eukaryota</taxon>
        <taxon>Viridiplantae</taxon>
        <taxon>Chlorophyta</taxon>
        <taxon>core chlorophytes</taxon>
        <taxon>Chlorophyceae</taxon>
        <taxon>CS clade</taxon>
        <taxon>Chlamydomonadales</taxon>
        <taxon>Chlamydomonadaceae</taxon>
        <taxon>Polytomella</taxon>
    </lineage>
</organism>
<protein>
    <submittedName>
        <fullName evidence="3">Uncharacterized protein</fullName>
    </submittedName>
</protein>
<feature type="region of interest" description="Disordered" evidence="1">
    <location>
        <begin position="415"/>
        <end position="452"/>
    </location>
</feature>
<feature type="transmembrane region" description="Helical" evidence="2">
    <location>
        <begin position="234"/>
        <end position="252"/>
    </location>
</feature>